<feature type="domain" description="Amidase" evidence="2">
    <location>
        <begin position="2"/>
        <end position="427"/>
    </location>
</feature>
<accession>A0A9X2VUU2</accession>
<proteinExistence type="inferred from homology"/>
<gene>
    <name evidence="3" type="ORF">NZH93_36890</name>
</gene>
<dbReference type="Pfam" id="PF01425">
    <property type="entry name" value="Amidase"/>
    <property type="match status" value="1"/>
</dbReference>
<reference evidence="3" key="1">
    <citation type="submission" date="2022-08" db="EMBL/GenBank/DDBJ databases">
        <authorList>
            <person name="Tistechok S."/>
            <person name="Samborskyy M."/>
            <person name="Roman I."/>
        </authorList>
    </citation>
    <scope>NUCLEOTIDE SEQUENCE</scope>
    <source>
        <strain evidence="3">DSM 103496</strain>
    </source>
</reference>
<evidence type="ECO:0000259" key="2">
    <source>
        <dbReference type="Pfam" id="PF01425"/>
    </source>
</evidence>
<evidence type="ECO:0000313" key="4">
    <source>
        <dbReference type="Proteomes" id="UP001141259"/>
    </source>
</evidence>
<dbReference type="InterPro" id="IPR020556">
    <property type="entry name" value="Amidase_CS"/>
</dbReference>
<dbReference type="SUPFAM" id="SSF75304">
    <property type="entry name" value="Amidase signature (AS) enzymes"/>
    <property type="match status" value="1"/>
</dbReference>
<dbReference type="AlphaFoldDB" id="A0A9X2VUU2"/>
<dbReference type="InterPro" id="IPR023631">
    <property type="entry name" value="Amidase_dom"/>
</dbReference>
<protein>
    <submittedName>
        <fullName evidence="3">Amidase</fullName>
    </submittedName>
</protein>
<dbReference type="EMBL" id="JANYMP010000024">
    <property type="protein sequence ID" value="MCS7482454.1"/>
    <property type="molecule type" value="Genomic_DNA"/>
</dbReference>
<sequence>MELTTHYLNRIEKINPLVGAFAAVAPEAALHAAEIAERSVLDGSDLSPLHGVCTAIKDLNFTAGMPAAFGSAAIPHFVPEVDDNVTSLARAAGMVILGKTTTAEFGAACYTETAVAPPARTPWDTTKSAGGSSGGAGAAVAAGLVSLAQGSDSAGSIRIPASACGLVGLKPSRGRVSAGPFSGEIIGLFTNGVLARTALDTATMLDALAVPMPGDPFALPAPGTGFAEQTATLSRPLRVARFARPVKEGVAVAPECVEAWEVASATLQSLGHRVEDVDCPFPPEVEAVFRTLFSVSVATVPLDPAQEQLLQPLTRWLRGQGETVSATQLTRTIATAQQMARRAVAAFADHDVVLSPTLALPPVPLGFFRNDEHPDVELDGQAAFNPFAPLYNLTGQPAVTVPVHWSEEGLPIGVMLAGRAREEGTLLGLVHQLEQELKWPSRHPPIW</sequence>
<evidence type="ECO:0000256" key="1">
    <source>
        <dbReference type="ARBA" id="ARBA00009199"/>
    </source>
</evidence>
<dbReference type="Gene3D" id="3.90.1300.10">
    <property type="entry name" value="Amidase signature (AS) domain"/>
    <property type="match status" value="1"/>
</dbReference>
<organism evidence="3 4">
    <name type="scientific">Umezawaea endophytica</name>
    <dbReference type="NCBI Taxonomy" id="1654476"/>
    <lineage>
        <taxon>Bacteria</taxon>
        <taxon>Bacillati</taxon>
        <taxon>Actinomycetota</taxon>
        <taxon>Actinomycetes</taxon>
        <taxon>Pseudonocardiales</taxon>
        <taxon>Pseudonocardiaceae</taxon>
        <taxon>Umezawaea</taxon>
    </lineage>
</organism>
<dbReference type="InterPro" id="IPR000120">
    <property type="entry name" value="Amidase"/>
</dbReference>
<name>A0A9X2VUU2_9PSEU</name>
<keyword evidence="4" id="KW-1185">Reference proteome</keyword>
<comment type="caution">
    <text evidence="3">The sequence shown here is derived from an EMBL/GenBank/DDBJ whole genome shotgun (WGS) entry which is preliminary data.</text>
</comment>
<dbReference type="Proteomes" id="UP001141259">
    <property type="component" value="Unassembled WGS sequence"/>
</dbReference>
<dbReference type="GO" id="GO:0003824">
    <property type="term" value="F:catalytic activity"/>
    <property type="evidence" value="ECO:0007669"/>
    <property type="project" value="InterPro"/>
</dbReference>
<dbReference type="PANTHER" id="PTHR11895:SF7">
    <property type="entry name" value="GLUTAMYL-TRNA(GLN) AMIDOTRANSFERASE SUBUNIT A, MITOCHONDRIAL"/>
    <property type="match status" value="1"/>
</dbReference>
<comment type="similarity">
    <text evidence="1">Belongs to the amidase family.</text>
</comment>
<dbReference type="PANTHER" id="PTHR11895">
    <property type="entry name" value="TRANSAMIDASE"/>
    <property type="match status" value="1"/>
</dbReference>
<dbReference type="PROSITE" id="PS00571">
    <property type="entry name" value="AMIDASES"/>
    <property type="match status" value="1"/>
</dbReference>
<dbReference type="RefSeq" id="WP_259627919.1">
    <property type="nucleotide sequence ID" value="NZ_JANYMP010000024.1"/>
</dbReference>
<dbReference type="InterPro" id="IPR036928">
    <property type="entry name" value="AS_sf"/>
</dbReference>
<evidence type="ECO:0000313" key="3">
    <source>
        <dbReference type="EMBL" id="MCS7482454.1"/>
    </source>
</evidence>